<keyword evidence="3" id="KW-1185">Reference proteome</keyword>
<dbReference type="EMBL" id="LSMT01000090">
    <property type="protein sequence ID" value="PFX28079.1"/>
    <property type="molecule type" value="Genomic_DNA"/>
</dbReference>
<dbReference type="GO" id="GO:0042981">
    <property type="term" value="P:regulation of apoptotic process"/>
    <property type="evidence" value="ECO:0007669"/>
    <property type="project" value="InterPro"/>
</dbReference>
<reference evidence="3" key="1">
    <citation type="journal article" date="2017" name="bioRxiv">
        <title>Comparative analysis of the genomes of Stylophora pistillata and Acropora digitifera provides evidence for extensive differences between species of corals.</title>
        <authorList>
            <person name="Voolstra C.R."/>
            <person name="Li Y."/>
            <person name="Liew Y.J."/>
            <person name="Baumgarten S."/>
            <person name="Zoccola D."/>
            <person name="Flot J.-F."/>
            <person name="Tambutte S."/>
            <person name="Allemand D."/>
            <person name="Aranda M."/>
        </authorList>
    </citation>
    <scope>NUCLEOTIDE SEQUENCE [LARGE SCALE GENOMIC DNA]</scope>
</reference>
<feature type="compositionally biased region" description="Acidic residues" evidence="1">
    <location>
        <begin position="81"/>
        <end position="92"/>
    </location>
</feature>
<evidence type="ECO:0000313" key="3">
    <source>
        <dbReference type="Proteomes" id="UP000225706"/>
    </source>
</evidence>
<accession>A0A2B4SG52</accession>
<name>A0A2B4SG52_STYPI</name>
<feature type="region of interest" description="Disordered" evidence="1">
    <location>
        <begin position="46"/>
        <end position="113"/>
    </location>
</feature>
<evidence type="ECO:0000256" key="1">
    <source>
        <dbReference type="SAM" id="MobiDB-lite"/>
    </source>
</evidence>
<gene>
    <name evidence="2" type="ORF">AWC38_SpisGene7195</name>
</gene>
<dbReference type="Gene3D" id="1.10.437.10">
    <property type="entry name" value="Blc2-like"/>
    <property type="match status" value="1"/>
</dbReference>
<dbReference type="Proteomes" id="UP000225706">
    <property type="component" value="Unassembled WGS sequence"/>
</dbReference>
<dbReference type="OrthoDB" id="5963648at2759"/>
<dbReference type="AlphaFoldDB" id="A0A2B4SG52"/>
<proteinExistence type="predicted"/>
<evidence type="ECO:0000313" key="2">
    <source>
        <dbReference type="EMBL" id="PFX28079.1"/>
    </source>
</evidence>
<comment type="caution">
    <text evidence="2">The sequence shown here is derived from an EMBL/GenBank/DDBJ whole genome shotgun (WGS) entry which is preliminary data.</text>
</comment>
<sequence>MAEGMPYFDLKSQRTPVESCEESLEDIEKQACLLFEEFLRLPHSSNTKSMLKKSSKEAADSPIIQEETGHYNYKQSRGPCECDEADEDDLVTDSEGAEKSSSNVVLPQPEPVPTQNPELTRLAHQMQQAGDALYQQYGDRVDGVQTHLVSYVLSNAGDLTYDRLSREIDNMIGRDRNWTNLIFAYYVGKKVCLLTSDTCSTVKSYFEQYLGRSFRRPMQQAGGIAPFVNSKGH</sequence>
<protein>
    <submittedName>
        <fullName evidence="2">Uncharacterized protein</fullName>
    </submittedName>
</protein>
<organism evidence="2 3">
    <name type="scientific">Stylophora pistillata</name>
    <name type="common">Smooth cauliflower coral</name>
    <dbReference type="NCBI Taxonomy" id="50429"/>
    <lineage>
        <taxon>Eukaryota</taxon>
        <taxon>Metazoa</taxon>
        <taxon>Cnidaria</taxon>
        <taxon>Anthozoa</taxon>
        <taxon>Hexacorallia</taxon>
        <taxon>Scleractinia</taxon>
        <taxon>Astrocoeniina</taxon>
        <taxon>Pocilloporidae</taxon>
        <taxon>Stylophora</taxon>
    </lineage>
</organism>
<dbReference type="InterPro" id="IPR036834">
    <property type="entry name" value="Bcl-2-like_sf"/>
</dbReference>